<feature type="domain" description="ACB" evidence="3">
    <location>
        <begin position="1"/>
        <end position="98"/>
    </location>
</feature>
<gene>
    <name evidence="4" type="ORF">BDU57DRAFT_521941</name>
</gene>
<dbReference type="EMBL" id="ML979139">
    <property type="protein sequence ID" value="KAF1913191.1"/>
    <property type="molecule type" value="Genomic_DNA"/>
</dbReference>
<dbReference type="InterPro" id="IPR000582">
    <property type="entry name" value="Acyl-CoA-binding_protein"/>
</dbReference>
<protein>
    <submittedName>
        <fullName evidence="4">Acyl-CoA-binding protein</fullName>
    </submittedName>
</protein>
<dbReference type="PANTHER" id="PTHR23310">
    <property type="entry name" value="ACYL-COA-BINDING PROTEIN, ACBP"/>
    <property type="match status" value="1"/>
</dbReference>
<comment type="similarity">
    <text evidence="1">Belongs to the ACBP family.</text>
</comment>
<dbReference type="InterPro" id="IPR035984">
    <property type="entry name" value="Acyl-CoA-binding_sf"/>
</dbReference>
<dbReference type="PROSITE" id="PS51228">
    <property type="entry name" value="ACB_2"/>
    <property type="match status" value="1"/>
</dbReference>
<evidence type="ECO:0000259" key="3">
    <source>
        <dbReference type="PROSITE" id="PS51228"/>
    </source>
</evidence>
<organism evidence="4 5">
    <name type="scientific">Ampelomyces quisqualis</name>
    <name type="common">Powdery mildew agent</name>
    <dbReference type="NCBI Taxonomy" id="50730"/>
    <lineage>
        <taxon>Eukaryota</taxon>
        <taxon>Fungi</taxon>
        <taxon>Dikarya</taxon>
        <taxon>Ascomycota</taxon>
        <taxon>Pezizomycotina</taxon>
        <taxon>Dothideomycetes</taxon>
        <taxon>Pleosporomycetidae</taxon>
        <taxon>Pleosporales</taxon>
        <taxon>Pleosporineae</taxon>
        <taxon>Phaeosphaeriaceae</taxon>
        <taxon>Ampelomyces</taxon>
    </lineage>
</organism>
<name>A0A6A5QC59_AMPQU</name>
<evidence type="ECO:0000256" key="2">
    <source>
        <dbReference type="ARBA" id="ARBA00023121"/>
    </source>
</evidence>
<dbReference type="GO" id="GO:0000062">
    <property type="term" value="F:fatty-acyl-CoA binding"/>
    <property type="evidence" value="ECO:0007669"/>
    <property type="project" value="InterPro"/>
</dbReference>
<evidence type="ECO:0000313" key="5">
    <source>
        <dbReference type="Proteomes" id="UP000800096"/>
    </source>
</evidence>
<keyword evidence="5" id="KW-1185">Reference proteome</keyword>
<dbReference type="Gene3D" id="1.20.80.10">
    <property type="match status" value="1"/>
</dbReference>
<accession>A0A6A5QC59</accession>
<dbReference type="OrthoDB" id="346910at2759"/>
<dbReference type="Proteomes" id="UP000800096">
    <property type="component" value="Unassembled WGS sequence"/>
</dbReference>
<reference evidence="4" key="1">
    <citation type="journal article" date="2020" name="Stud. Mycol.">
        <title>101 Dothideomycetes genomes: a test case for predicting lifestyles and emergence of pathogens.</title>
        <authorList>
            <person name="Haridas S."/>
            <person name="Albert R."/>
            <person name="Binder M."/>
            <person name="Bloem J."/>
            <person name="Labutti K."/>
            <person name="Salamov A."/>
            <person name="Andreopoulos B."/>
            <person name="Baker S."/>
            <person name="Barry K."/>
            <person name="Bills G."/>
            <person name="Bluhm B."/>
            <person name="Cannon C."/>
            <person name="Castanera R."/>
            <person name="Culley D."/>
            <person name="Daum C."/>
            <person name="Ezra D."/>
            <person name="Gonzalez J."/>
            <person name="Henrissat B."/>
            <person name="Kuo A."/>
            <person name="Liang C."/>
            <person name="Lipzen A."/>
            <person name="Lutzoni F."/>
            <person name="Magnuson J."/>
            <person name="Mondo S."/>
            <person name="Nolan M."/>
            <person name="Ohm R."/>
            <person name="Pangilinan J."/>
            <person name="Park H.-J."/>
            <person name="Ramirez L."/>
            <person name="Alfaro M."/>
            <person name="Sun H."/>
            <person name="Tritt A."/>
            <person name="Yoshinaga Y."/>
            <person name="Zwiers L.-H."/>
            <person name="Turgeon B."/>
            <person name="Goodwin S."/>
            <person name="Spatafora J."/>
            <person name="Crous P."/>
            <person name="Grigoriev I."/>
        </authorList>
    </citation>
    <scope>NUCLEOTIDE SEQUENCE</scope>
    <source>
        <strain evidence="4">HMLAC05119</strain>
    </source>
</reference>
<dbReference type="InterPro" id="IPR014352">
    <property type="entry name" value="FERM/acyl-CoA-bd_prot_sf"/>
</dbReference>
<dbReference type="SUPFAM" id="SSF47027">
    <property type="entry name" value="Acyl-CoA binding protein"/>
    <property type="match status" value="1"/>
</dbReference>
<dbReference type="AlphaFoldDB" id="A0A6A5QC59"/>
<evidence type="ECO:0000256" key="1">
    <source>
        <dbReference type="ARBA" id="ARBA00005567"/>
    </source>
</evidence>
<keyword evidence="2" id="KW-0446">Lipid-binding</keyword>
<dbReference type="Pfam" id="PF00887">
    <property type="entry name" value="ACBP"/>
    <property type="match status" value="1"/>
</dbReference>
<dbReference type="GO" id="GO:0006631">
    <property type="term" value="P:fatty acid metabolic process"/>
    <property type="evidence" value="ECO:0007669"/>
    <property type="project" value="TreeGrafter"/>
</dbReference>
<proteinExistence type="inferred from homology"/>
<dbReference type="PANTHER" id="PTHR23310:SF62">
    <property type="entry name" value="ACYL-COA BINDING PROTEIN 1, ISOFORM A"/>
    <property type="match status" value="1"/>
</dbReference>
<evidence type="ECO:0000313" key="4">
    <source>
        <dbReference type="EMBL" id="KAF1913191.1"/>
    </source>
</evidence>
<sequence length="98" mass="10689">MPSAKFTQTYEKISKMGGKLKAAGKQGPSNDEQLSLYAYAKVAQGQDFGAAKKPGMFDLAGKAKYNKWKEVVDAGTSQQEADDKYVELGEQLLAKHDN</sequence>
<dbReference type="PRINTS" id="PR00689">
    <property type="entry name" value="ACOABINDINGP"/>
</dbReference>